<organism evidence="2 3">
    <name type="scientific">Ranitomeya imitator</name>
    <name type="common">mimic poison frog</name>
    <dbReference type="NCBI Taxonomy" id="111125"/>
    <lineage>
        <taxon>Eukaryota</taxon>
        <taxon>Metazoa</taxon>
        <taxon>Chordata</taxon>
        <taxon>Craniata</taxon>
        <taxon>Vertebrata</taxon>
        <taxon>Euteleostomi</taxon>
        <taxon>Amphibia</taxon>
        <taxon>Batrachia</taxon>
        <taxon>Anura</taxon>
        <taxon>Neobatrachia</taxon>
        <taxon>Hyloidea</taxon>
        <taxon>Dendrobatidae</taxon>
        <taxon>Dendrobatinae</taxon>
        <taxon>Ranitomeya</taxon>
    </lineage>
</organism>
<reference evidence="2" key="1">
    <citation type="submission" date="2023-07" db="EMBL/GenBank/DDBJ databases">
        <authorList>
            <person name="Stuckert A."/>
        </authorList>
    </citation>
    <scope>NUCLEOTIDE SEQUENCE</scope>
</reference>
<dbReference type="Proteomes" id="UP001176940">
    <property type="component" value="Unassembled WGS sequence"/>
</dbReference>
<feature type="compositionally biased region" description="Polar residues" evidence="1">
    <location>
        <begin position="179"/>
        <end position="205"/>
    </location>
</feature>
<name>A0ABN9LJ02_9NEOB</name>
<feature type="region of interest" description="Disordered" evidence="1">
    <location>
        <begin position="1"/>
        <end position="45"/>
    </location>
</feature>
<protein>
    <submittedName>
        <fullName evidence="2">Uncharacterized protein</fullName>
    </submittedName>
</protein>
<proteinExistence type="predicted"/>
<gene>
    <name evidence="2" type="ORF">RIMI_LOCUS9852158</name>
</gene>
<feature type="compositionally biased region" description="Polar residues" evidence="1">
    <location>
        <begin position="93"/>
        <end position="109"/>
    </location>
</feature>
<evidence type="ECO:0000313" key="2">
    <source>
        <dbReference type="EMBL" id="CAJ0943157.1"/>
    </source>
</evidence>
<accession>A0ABN9LJ02</accession>
<sequence length="286" mass="31338">MDEGTPPQGEKSSKISDLISRFEGSSPGETRKESPEQNNGPTHRTVTKVILQPRPFTEHPLLLKQSVSVEVDMEEPKPKHNGVIDPDQEEYNQTDALPSSGNKIETQFLPTKPQELPTPRSPIHGPRGPSPQRSPIHSPRGPSPQRSPIHSPRGPSPQRLPTHGPKGPTPLKSHCSPPMDTQTYCIDTQPSSPGPSTDQVSSPSHEGTEQDLLNGEEPQISRDKNGQQSHKGIINVGYQETEPPSRLSSVENDLEDNTSIKSKSSHSEDVTTPRDVTAMDHKSIQY</sequence>
<comment type="caution">
    <text evidence="2">The sequence shown here is derived from an EMBL/GenBank/DDBJ whole genome shotgun (WGS) entry which is preliminary data.</text>
</comment>
<feature type="compositionally biased region" description="Polar residues" evidence="1">
    <location>
        <begin position="246"/>
        <end position="262"/>
    </location>
</feature>
<keyword evidence="3" id="KW-1185">Reference proteome</keyword>
<evidence type="ECO:0000256" key="1">
    <source>
        <dbReference type="SAM" id="MobiDB-lite"/>
    </source>
</evidence>
<feature type="compositionally biased region" description="Basic and acidic residues" evidence="1">
    <location>
        <begin position="265"/>
        <end position="286"/>
    </location>
</feature>
<dbReference type="EMBL" id="CAUEEQ010020814">
    <property type="protein sequence ID" value="CAJ0943157.1"/>
    <property type="molecule type" value="Genomic_DNA"/>
</dbReference>
<feature type="region of interest" description="Disordered" evidence="1">
    <location>
        <begin position="67"/>
        <end position="286"/>
    </location>
</feature>
<evidence type="ECO:0000313" key="3">
    <source>
        <dbReference type="Proteomes" id="UP001176940"/>
    </source>
</evidence>